<dbReference type="RefSeq" id="XP_007311333.1">
    <property type="nucleotide sequence ID" value="XM_007311271.1"/>
</dbReference>
<dbReference type="KEGG" id="shs:STEHIDRAFT_150921"/>
<dbReference type="EMBL" id="JH687403">
    <property type="protein sequence ID" value="EIM79534.1"/>
    <property type="molecule type" value="Genomic_DNA"/>
</dbReference>
<dbReference type="Proteomes" id="UP000053927">
    <property type="component" value="Unassembled WGS sequence"/>
</dbReference>
<name>R7RW85_STEHR</name>
<proteinExistence type="predicted"/>
<organism evidence="1 2">
    <name type="scientific">Stereum hirsutum (strain FP-91666)</name>
    <name type="common">White-rot fungus</name>
    <dbReference type="NCBI Taxonomy" id="721885"/>
    <lineage>
        <taxon>Eukaryota</taxon>
        <taxon>Fungi</taxon>
        <taxon>Dikarya</taxon>
        <taxon>Basidiomycota</taxon>
        <taxon>Agaricomycotina</taxon>
        <taxon>Agaricomycetes</taxon>
        <taxon>Russulales</taxon>
        <taxon>Stereaceae</taxon>
        <taxon>Stereum</taxon>
    </lineage>
</organism>
<dbReference type="GeneID" id="18800128"/>
<reference evidence="2" key="1">
    <citation type="journal article" date="2012" name="Science">
        <title>The Paleozoic origin of enzymatic lignin decomposition reconstructed from 31 fungal genomes.</title>
        <authorList>
            <person name="Floudas D."/>
            <person name="Binder M."/>
            <person name="Riley R."/>
            <person name="Barry K."/>
            <person name="Blanchette R.A."/>
            <person name="Henrissat B."/>
            <person name="Martinez A.T."/>
            <person name="Otillar R."/>
            <person name="Spatafora J.W."/>
            <person name="Yadav J.S."/>
            <person name="Aerts A."/>
            <person name="Benoit I."/>
            <person name="Boyd A."/>
            <person name="Carlson A."/>
            <person name="Copeland A."/>
            <person name="Coutinho P.M."/>
            <person name="de Vries R.P."/>
            <person name="Ferreira P."/>
            <person name="Findley K."/>
            <person name="Foster B."/>
            <person name="Gaskell J."/>
            <person name="Glotzer D."/>
            <person name="Gorecki P."/>
            <person name="Heitman J."/>
            <person name="Hesse C."/>
            <person name="Hori C."/>
            <person name="Igarashi K."/>
            <person name="Jurgens J.A."/>
            <person name="Kallen N."/>
            <person name="Kersten P."/>
            <person name="Kohler A."/>
            <person name="Kuees U."/>
            <person name="Kumar T.K.A."/>
            <person name="Kuo A."/>
            <person name="LaButti K."/>
            <person name="Larrondo L.F."/>
            <person name="Lindquist E."/>
            <person name="Ling A."/>
            <person name="Lombard V."/>
            <person name="Lucas S."/>
            <person name="Lundell T."/>
            <person name="Martin R."/>
            <person name="McLaughlin D.J."/>
            <person name="Morgenstern I."/>
            <person name="Morin E."/>
            <person name="Murat C."/>
            <person name="Nagy L.G."/>
            <person name="Nolan M."/>
            <person name="Ohm R.A."/>
            <person name="Patyshakuliyeva A."/>
            <person name="Rokas A."/>
            <person name="Ruiz-Duenas F.J."/>
            <person name="Sabat G."/>
            <person name="Salamov A."/>
            <person name="Samejima M."/>
            <person name="Schmutz J."/>
            <person name="Slot J.C."/>
            <person name="St John F."/>
            <person name="Stenlid J."/>
            <person name="Sun H."/>
            <person name="Sun S."/>
            <person name="Syed K."/>
            <person name="Tsang A."/>
            <person name="Wiebenga A."/>
            <person name="Young D."/>
            <person name="Pisabarro A."/>
            <person name="Eastwood D.C."/>
            <person name="Martin F."/>
            <person name="Cullen D."/>
            <person name="Grigoriev I.V."/>
            <person name="Hibbett D.S."/>
        </authorList>
    </citation>
    <scope>NUCLEOTIDE SEQUENCE [LARGE SCALE GENOMIC DNA]</scope>
    <source>
        <strain evidence="2">FP-91666</strain>
    </source>
</reference>
<dbReference type="AlphaFoldDB" id="R7RW85"/>
<evidence type="ECO:0000313" key="1">
    <source>
        <dbReference type="EMBL" id="EIM79534.1"/>
    </source>
</evidence>
<protein>
    <submittedName>
        <fullName evidence="1">Uncharacterized protein</fullName>
    </submittedName>
</protein>
<sequence length="182" mass="20762">MVFFLLITSSGLESSTFSFTSFADSWRFRLKETEPVRGATLTRVMLVQGPILLRDINLLTINHPYLCSIPLLCFGAKPLYVCTNKLLSPIWRGFLLAIRLRKPTSRASSHDRNAYDPYAYYRAMGFNFYNDPYYYRPGPAVARYGGSEDSKVWTVDETIGTMMGASIGAWGGYILGRHWMLW</sequence>
<accession>R7RW85</accession>
<gene>
    <name evidence="1" type="ORF">STEHIDRAFT_150921</name>
</gene>
<keyword evidence="2" id="KW-1185">Reference proteome</keyword>
<evidence type="ECO:0000313" key="2">
    <source>
        <dbReference type="Proteomes" id="UP000053927"/>
    </source>
</evidence>